<protein>
    <submittedName>
        <fullName evidence="1">Uncharacterized protein</fullName>
    </submittedName>
</protein>
<gene>
    <name evidence="1" type="ORF">MCOR_14282</name>
</gene>
<proteinExistence type="predicted"/>
<dbReference type="Proteomes" id="UP000507470">
    <property type="component" value="Unassembled WGS sequence"/>
</dbReference>
<keyword evidence="2" id="KW-1185">Reference proteome</keyword>
<dbReference type="EMBL" id="CACVKT020002467">
    <property type="protein sequence ID" value="CAC5378034.1"/>
    <property type="molecule type" value="Genomic_DNA"/>
</dbReference>
<dbReference type="AlphaFoldDB" id="A0A6J8B4Q9"/>
<name>A0A6J8B4Q9_MYTCO</name>
<accession>A0A6J8B4Q9</accession>
<sequence length="235" mass="26359">MKTSIAIQANVIPLSRSAIKHIDIPPVPPKVLTKSDIATINIQPSEVHFISSAFSSPDHSSTSSPDHFHLPNRWITLQLLLYQITCHLPSSQITLQLLLHLPNCWITLQLLFHQANLQSTNNIIREPFKSHISRAGQYSIISITLNTTDQGIPDNIIQKSKLKAGSDRRKFGVDLFREICSLQDVYQRNVRGKASNKSLVKEQINPEKILAIKTTCMNYFPATLSDKAGSWNDVT</sequence>
<organism evidence="1 2">
    <name type="scientific">Mytilus coruscus</name>
    <name type="common">Sea mussel</name>
    <dbReference type="NCBI Taxonomy" id="42192"/>
    <lineage>
        <taxon>Eukaryota</taxon>
        <taxon>Metazoa</taxon>
        <taxon>Spiralia</taxon>
        <taxon>Lophotrochozoa</taxon>
        <taxon>Mollusca</taxon>
        <taxon>Bivalvia</taxon>
        <taxon>Autobranchia</taxon>
        <taxon>Pteriomorphia</taxon>
        <taxon>Mytilida</taxon>
        <taxon>Mytiloidea</taxon>
        <taxon>Mytilidae</taxon>
        <taxon>Mytilinae</taxon>
        <taxon>Mytilus</taxon>
    </lineage>
</organism>
<evidence type="ECO:0000313" key="1">
    <source>
        <dbReference type="EMBL" id="CAC5378034.1"/>
    </source>
</evidence>
<reference evidence="1 2" key="1">
    <citation type="submission" date="2020-06" db="EMBL/GenBank/DDBJ databases">
        <authorList>
            <person name="Li R."/>
            <person name="Bekaert M."/>
        </authorList>
    </citation>
    <scope>NUCLEOTIDE SEQUENCE [LARGE SCALE GENOMIC DNA]</scope>
    <source>
        <strain evidence="2">wild</strain>
    </source>
</reference>
<evidence type="ECO:0000313" key="2">
    <source>
        <dbReference type="Proteomes" id="UP000507470"/>
    </source>
</evidence>